<keyword evidence="4 7" id="KW-0963">Cytoplasm</keyword>
<comment type="subunit">
    <text evidence="7">Heterodimer of an alpha and a beta subunit.</text>
</comment>
<dbReference type="PRINTS" id="PR00192">
    <property type="entry name" value="FACTINCAPB"/>
</dbReference>
<gene>
    <name evidence="8" type="ORF">BSTOLATCC_MIC53641</name>
</gene>
<sequence length="269" mass="31127">MVDKLASAYDLIKRVKISPEIQTDFQSFFSAEQIEELDKRILLPLKILTCPETLKPFLGCEFNQFGLSYRSPYSNTYVPELDKACNLSKSLRDIEIRANTVLEEYQMCYYSEGISSAFTKETSDRSYEVCFLIKKQTDEGEWDIAHVIEVVYEGHHKTVFKINTRLLVTINSEGFDFSASQDKQVEEVVQRADDSKIELTYMIKAIENVEAQLRREIVGFMESKIIQVTEQIRNLIPVGMRKRDFETKKAVWGELINKKNVSEEEKLSA</sequence>
<comment type="function">
    <text evidence="7">F-actin-capping proteins bind in a Ca(2+)-independent manner to the fast growing ends of actin filaments (barbed end) thereby blocking the exchange of subunits at these ends. Unlike other capping proteins (such as gelsolin and severin), these proteins do not sever actin filaments.</text>
</comment>
<keyword evidence="9" id="KW-1185">Reference proteome</keyword>
<evidence type="ECO:0000256" key="7">
    <source>
        <dbReference type="RuleBase" id="RU365078"/>
    </source>
</evidence>
<dbReference type="InterPro" id="IPR042276">
    <property type="entry name" value="CapZ_alpha/beta_2"/>
</dbReference>
<dbReference type="GO" id="GO:0051015">
    <property type="term" value="F:actin filament binding"/>
    <property type="evidence" value="ECO:0007669"/>
    <property type="project" value="TreeGrafter"/>
</dbReference>
<dbReference type="GO" id="GO:0000902">
    <property type="term" value="P:cell morphogenesis"/>
    <property type="evidence" value="ECO:0007669"/>
    <property type="project" value="TreeGrafter"/>
</dbReference>
<comment type="similarity">
    <text evidence="2 7">Belongs to the F-actin-capping protein beta subunit family.</text>
</comment>
<evidence type="ECO:0000313" key="9">
    <source>
        <dbReference type="Proteomes" id="UP001162131"/>
    </source>
</evidence>
<dbReference type="AlphaFoldDB" id="A0AAU9K7F4"/>
<evidence type="ECO:0000256" key="5">
    <source>
        <dbReference type="ARBA" id="ARBA00023203"/>
    </source>
</evidence>
<dbReference type="GO" id="GO:0051016">
    <property type="term" value="P:barbed-end actin filament capping"/>
    <property type="evidence" value="ECO:0007669"/>
    <property type="project" value="UniProtKB-UniRule"/>
</dbReference>
<keyword evidence="6 7" id="KW-0206">Cytoskeleton</keyword>
<dbReference type="Proteomes" id="UP001162131">
    <property type="component" value="Unassembled WGS sequence"/>
</dbReference>
<dbReference type="InterPro" id="IPR001698">
    <property type="entry name" value="CAPZB"/>
</dbReference>
<evidence type="ECO:0000256" key="6">
    <source>
        <dbReference type="ARBA" id="ARBA00023212"/>
    </source>
</evidence>
<keyword evidence="3 7" id="KW-0117">Actin capping</keyword>
<dbReference type="Gene3D" id="1.20.58.570">
    <property type="match status" value="1"/>
</dbReference>
<dbReference type="PANTHER" id="PTHR10619">
    <property type="entry name" value="F-ACTIN-CAPPING PROTEIN SUBUNIT BETA"/>
    <property type="match status" value="1"/>
</dbReference>
<proteinExistence type="inferred from homology"/>
<dbReference type="EMBL" id="CAJZBQ010000053">
    <property type="protein sequence ID" value="CAG9331574.1"/>
    <property type="molecule type" value="Genomic_DNA"/>
</dbReference>
<evidence type="ECO:0000256" key="2">
    <source>
        <dbReference type="ARBA" id="ARBA00006039"/>
    </source>
</evidence>
<evidence type="ECO:0000256" key="3">
    <source>
        <dbReference type="ARBA" id="ARBA00022467"/>
    </source>
</evidence>
<name>A0AAU9K7F4_9CILI</name>
<evidence type="ECO:0000256" key="4">
    <source>
        <dbReference type="ARBA" id="ARBA00022490"/>
    </source>
</evidence>
<dbReference type="InterPro" id="IPR037282">
    <property type="entry name" value="CapZ_alpha/beta"/>
</dbReference>
<dbReference type="SUPFAM" id="SSF90096">
    <property type="entry name" value="Subunits of heterodimeric actin filament capping protein Capz"/>
    <property type="match status" value="1"/>
</dbReference>
<protein>
    <recommendedName>
        <fullName evidence="7">F-actin-capping protein subunit beta</fullName>
    </recommendedName>
</protein>
<evidence type="ECO:0000256" key="1">
    <source>
        <dbReference type="ARBA" id="ARBA00004245"/>
    </source>
</evidence>
<dbReference type="GO" id="GO:0008290">
    <property type="term" value="C:F-actin capping protein complex"/>
    <property type="evidence" value="ECO:0007669"/>
    <property type="project" value="UniProtKB-UniRule"/>
</dbReference>
<dbReference type="PANTHER" id="PTHR10619:SF0">
    <property type="entry name" value="F-ACTIN-CAPPING PROTEIN SUBUNIT BETA ISOFORMS 1 AND 2"/>
    <property type="match status" value="1"/>
</dbReference>
<dbReference type="InterPro" id="IPR043175">
    <property type="entry name" value="CAPZB_N"/>
</dbReference>
<accession>A0AAU9K7F4</accession>
<dbReference type="Gene3D" id="3.90.1150.210">
    <property type="entry name" value="F-actin capping protein, beta subunit"/>
    <property type="match status" value="1"/>
</dbReference>
<reference evidence="8" key="1">
    <citation type="submission" date="2021-09" db="EMBL/GenBank/DDBJ databases">
        <authorList>
            <consortium name="AG Swart"/>
            <person name="Singh M."/>
            <person name="Singh A."/>
            <person name="Seah K."/>
            <person name="Emmerich C."/>
        </authorList>
    </citation>
    <scope>NUCLEOTIDE SEQUENCE</scope>
    <source>
        <strain evidence="8">ATCC30299</strain>
    </source>
</reference>
<evidence type="ECO:0000313" key="8">
    <source>
        <dbReference type="EMBL" id="CAG9331574.1"/>
    </source>
</evidence>
<comment type="subcellular location">
    <subcellularLocation>
        <location evidence="1 7">Cytoplasm</location>
        <location evidence="1 7">Cytoskeleton</location>
    </subcellularLocation>
</comment>
<keyword evidence="5 7" id="KW-0009">Actin-binding</keyword>
<organism evidence="8 9">
    <name type="scientific">Blepharisma stoltei</name>
    <dbReference type="NCBI Taxonomy" id="1481888"/>
    <lineage>
        <taxon>Eukaryota</taxon>
        <taxon>Sar</taxon>
        <taxon>Alveolata</taxon>
        <taxon>Ciliophora</taxon>
        <taxon>Postciliodesmatophora</taxon>
        <taxon>Heterotrichea</taxon>
        <taxon>Heterotrichida</taxon>
        <taxon>Blepharismidae</taxon>
        <taxon>Blepharisma</taxon>
    </lineage>
</organism>
<dbReference type="Pfam" id="PF01115">
    <property type="entry name" value="F_actin_cap_B"/>
    <property type="match status" value="1"/>
</dbReference>
<comment type="caution">
    <text evidence="8">The sequence shown here is derived from an EMBL/GenBank/DDBJ whole genome shotgun (WGS) entry which is preliminary data.</text>
</comment>